<evidence type="ECO:0000313" key="1">
    <source>
        <dbReference type="EMBL" id="CAB4880773.1"/>
    </source>
</evidence>
<dbReference type="InterPro" id="IPR008775">
    <property type="entry name" value="Phytyl_CoA_dOase-like"/>
</dbReference>
<dbReference type="PANTHER" id="PTHR20883">
    <property type="entry name" value="PHYTANOYL-COA DIOXYGENASE DOMAIN CONTAINING 1"/>
    <property type="match status" value="1"/>
</dbReference>
<dbReference type="GO" id="GO:0046872">
    <property type="term" value="F:metal ion binding"/>
    <property type="evidence" value="ECO:0007669"/>
    <property type="project" value="UniProtKB-ARBA"/>
</dbReference>
<reference evidence="1" key="1">
    <citation type="submission" date="2020-05" db="EMBL/GenBank/DDBJ databases">
        <authorList>
            <person name="Chiriac C."/>
            <person name="Salcher M."/>
            <person name="Ghai R."/>
            <person name="Kavagutti S V."/>
        </authorList>
    </citation>
    <scope>NUCLEOTIDE SEQUENCE</scope>
</reference>
<dbReference type="Gene3D" id="2.60.120.620">
    <property type="entry name" value="q2cbj1_9rhob like domain"/>
    <property type="match status" value="1"/>
</dbReference>
<protein>
    <submittedName>
        <fullName evidence="1">Unannotated protein</fullName>
    </submittedName>
</protein>
<dbReference type="Pfam" id="PF05721">
    <property type="entry name" value="PhyH"/>
    <property type="match status" value="1"/>
</dbReference>
<gene>
    <name evidence="1" type="ORF">UFOPK3376_01506</name>
</gene>
<name>A0A6J7EML9_9ZZZZ</name>
<sequence length="249" mass="28247">MNELDVDHFHRTGWLLTSPFFAERVKDLRSWVDDVQSWPDEGDWLHYRERTEYGPRLCRTENFVPFHSQLRQLLTAGPILEIAGALLGEPALLYKEKINYKMAGGAGYAPHQDAPAYRFVDTHVSCMIAIDDSLVENGCLEVVSGHHEKLLPVNGRGCIVDEVVQQMSWEAVEVKAGDVLWFHSLTPHRSGPNNSACDRRAMYPTFNAASEGNLRQAYYEQKLREFNETPRTAGTVQVSLINDFEGRPV</sequence>
<dbReference type="SUPFAM" id="SSF51197">
    <property type="entry name" value="Clavaminate synthase-like"/>
    <property type="match status" value="1"/>
</dbReference>
<accession>A0A6J7EML9</accession>
<dbReference type="EMBL" id="CAFBLP010000034">
    <property type="protein sequence ID" value="CAB4880773.1"/>
    <property type="molecule type" value="Genomic_DNA"/>
</dbReference>
<dbReference type="GO" id="GO:0016491">
    <property type="term" value="F:oxidoreductase activity"/>
    <property type="evidence" value="ECO:0007669"/>
    <property type="project" value="UniProtKB-ARBA"/>
</dbReference>
<dbReference type="AlphaFoldDB" id="A0A6J7EML9"/>
<proteinExistence type="predicted"/>
<dbReference type="PANTHER" id="PTHR20883:SF48">
    <property type="entry name" value="ECTOINE DIOXYGENASE"/>
    <property type="match status" value="1"/>
</dbReference>
<organism evidence="1">
    <name type="scientific">freshwater metagenome</name>
    <dbReference type="NCBI Taxonomy" id="449393"/>
    <lineage>
        <taxon>unclassified sequences</taxon>
        <taxon>metagenomes</taxon>
        <taxon>ecological metagenomes</taxon>
    </lineage>
</organism>